<accession>A0ABX7NVC7</accession>
<feature type="compositionally biased region" description="Basic and acidic residues" evidence="1">
    <location>
        <begin position="190"/>
        <end position="201"/>
    </location>
</feature>
<organism evidence="2 3">
    <name type="scientific">Pyxidicoccus parkwayensis</name>
    <dbReference type="NCBI Taxonomy" id="2813578"/>
    <lineage>
        <taxon>Bacteria</taxon>
        <taxon>Pseudomonadati</taxon>
        <taxon>Myxococcota</taxon>
        <taxon>Myxococcia</taxon>
        <taxon>Myxococcales</taxon>
        <taxon>Cystobacterineae</taxon>
        <taxon>Myxococcaceae</taxon>
        <taxon>Pyxidicoccus</taxon>
    </lineage>
</organism>
<gene>
    <name evidence="2" type="ORF">JY651_48505</name>
</gene>
<reference evidence="2 3" key="1">
    <citation type="submission" date="2021-02" db="EMBL/GenBank/DDBJ databases">
        <title>De Novo genome assembly of isolated myxobacteria.</title>
        <authorList>
            <person name="Stevens D.C."/>
        </authorList>
    </citation>
    <scope>NUCLEOTIDE SEQUENCE [LARGE SCALE GENOMIC DNA]</scope>
    <source>
        <strain evidence="3">SCPEA02</strain>
    </source>
</reference>
<name>A0ABX7NVC7_9BACT</name>
<dbReference type="InterPro" id="IPR031027">
    <property type="entry name" value="Lipo_MXAN_6521"/>
</dbReference>
<dbReference type="Proteomes" id="UP000662747">
    <property type="component" value="Chromosome"/>
</dbReference>
<dbReference type="PROSITE" id="PS51257">
    <property type="entry name" value="PROKAR_LIPOPROTEIN"/>
    <property type="match status" value="1"/>
</dbReference>
<proteinExistence type="predicted"/>
<sequence>MTTKRLWPVLGLGLLCACSTVKSQRLRPDYAQVDKQQVKRLVVVTQPLPDNKPQVGELWSLLARQWVNQNRDFIVKSNVARPDKPEDTSFKGLCEEGMEGVLWLEPSITLKARGEGAEAAVKARLTRCRDGEEVWAAEAAGSWGSKDEDYAQRIEQYVQELGEEVRPYVVPSAKLLSATLDTLPNPQLNDADKDEKIELGE</sequence>
<dbReference type="NCBIfam" id="TIGR04455">
    <property type="entry name" value="lipo_MXAN_6521"/>
    <property type="match status" value="1"/>
</dbReference>
<dbReference type="RefSeq" id="WP_206724433.1">
    <property type="nucleotide sequence ID" value="NZ_CP071090.1"/>
</dbReference>
<evidence type="ECO:0000256" key="1">
    <source>
        <dbReference type="SAM" id="MobiDB-lite"/>
    </source>
</evidence>
<protein>
    <submittedName>
        <fullName evidence="2">MXAN_6521/LA_1396 family lipoprotein</fullName>
    </submittedName>
</protein>
<keyword evidence="2" id="KW-0449">Lipoprotein</keyword>
<keyword evidence="3" id="KW-1185">Reference proteome</keyword>
<feature type="region of interest" description="Disordered" evidence="1">
    <location>
        <begin position="182"/>
        <end position="201"/>
    </location>
</feature>
<dbReference type="EMBL" id="CP071090">
    <property type="protein sequence ID" value="QSQ22857.1"/>
    <property type="molecule type" value="Genomic_DNA"/>
</dbReference>
<evidence type="ECO:0000313" key="2">
    <source>
        <dbReference type="EMBL" id="QSQ22857.1"/>
    </source>
</evidence>
<evidence type="ECO:0000313" key="3">
    <source>
        <dbReference type="Proteomes" id="UP000662747"/>
    </source>
</evidence>